<dbReference type="Proteomes" id="UP000220192">
    <property type="component" value="Unassembled WGS sequence"/>
</dbReference>
<keyword evidence="2" id="KW-0067">ATP-binding</keyword>
<evidence type="ECO:0000313" key="3">
    <source>
        <dbReference type="Proteomes" id="UP000220192"/>
    </source>
</evidence>
<dbReference type="InterPro" id="IPR006935">
    <property type="entry name" value="Helicase/UvrB_N"/>
</dbReference>
<evidence type="ECO:0000259" key="1">
    <source>
        <dbReference type="PROSITE" id="PS51192"/>
    </source>
</evidence>
<dbReference type="GO" id="GO:0005524">
    <property type="term" value="F:ATP binding"/>
    <property type="evidence" value="ECO:0007669"/>
    <property type="project" value="InterPro"/>
</dbReference>
<dbReference type="RefSeq" id="WP_097840944.1">
    <property type="nucleotide sequence ID" value="NZ_NVLX01000011.1"/>
</dbReference>
<name>A0A2A7DB16_BACAN</name>
<keyword evidence="2" id="KW-0347">Helicase</keyword>
<gene>
    <name evidence="2" type="ORF">CON16_10595</name>
</gene>
<dbReference type="Pfam" id="PF13307">
    <property type="entry name" value="Helicase_C_2"/>
    <property type="match status" value="1"/>
</dbReference>
<dbReference type="GO" id="GO:0003677">
    <property type="term" value="F:DNA binding"/>
    <property type="evidence" value="ECO:0007669"/>
    <property type="project" value="InterPro"/>
</dbReference>
<dbReference type="InterPro" id="IPR014001">
    <property type="entry name" value="Helicase_ATP-bd"/>
</dbReference>
<evidence type="ECO:0000313" key="2">
    <source>
        <dbReference type="EMBL" id="PDZ17119.1"/>
    </source>
</evidence>
<dbReference type="PANTHER" id="PTHR47396">
    <property type="entry name" value="TYPE I RESTRICTION ENZYME ECOKI R PROTEIN"/>
    <property type="match status" value="1"/>
</dbReference>
<protein>
    <submittedName>
        <fullName evidence="2">Helicase II</fullName>
    </submittedName>
</protein>
<dbReference type="InterPro" id="IPR006555">
    <property type="entry name" value="ATP-dep_Helicase_C"/>
</dbReference>
<reference evidence="2 3" key="1">
    <citation type="submission" date="2017-09" db="EMBL/GenBank/DDBJ databases">
        <title>Large-scale bioinformatics analysis of Bacillus genomes uncovers conserved roles of natural products in bacterial physiology.</title>
        <authorList>
            <consortium name="Agbiome Team Llc"/>
            <person name="Bleich R.M."/>
            <person name="Grubbs K.J."/>
            <person name="Santa Maria K.C."/>
            <person name="Allen S.E."/>
            <person name="Farag S."/>
            <person name="Shank E.A."/>
            <person name="Bowers A."/>
        </authorList>
    </citation>
    <scope>NUCLEOTIDE SEQUENCE [LARGE SCALE GENOMIC DNA]</scope>
    <source>
        <strain evidence="2 3">AFS095574</strain>
    </source>
</reference>
<proteinExistence type="predicted"/>
<dbReference type="GO" id="GO:0006139">
    <property type="term" value="P:nucleobase-containing compound metabolic process"/>
    <property type="evidence" value="ECO:0007669"/>
    <property type="project" value="InterPro"/>
</dbReference>
<dbReference type="SMART" id="SM00491">
    <property type="entry name" value="HELICc2"/>
    <property type="match status" value="1"/>
</dbReference>
<feature type="domain" description="Helicase ATP-binding" evidence="1">
    <location>
        <begin position="48"/>
        <end position="314"/>
    </location>
</feature>
<dbReference type="SMART" id="SM00487">
    <property type="entry name" value="DEXDc"/>
    <property type="match status" value="1"/>
</dbReference>
<dbReference type="PROSITE" id="PS51192">
    <property type="entry name" value="HELICASE_ATP_BIND_1"/>
    <property type="match status" value="1"/>
</dbReference>
<organism evidence="2 3">
    <name type="scientific">Bacillus anthracis</name>
    <name type="common">anthrax bacterium</name>
    <dbReference type="NCBI Taxonomy" id="1392"/>
    <lineage>
        <taxon>Bacteria</taxon>
        <taxon>Bacillati</taxon>
        <taxon>Bacillota</taxon>
        <taxon>Bacilli</taxon>
        <taxon>Bacillales</taxon>
        <taxon>Bacillaceae</taxon>
        <taxon>Bacillus</taxon>
        <taxon>Bacillus cereus group</taxon>
    </lineage>
</organism>
<dbReference type="GO" id="GO:0005829">
    <property type="term" value="C:cytosol"/>
    <property type="evidence" value="ECO:0007669"/>
    <property type="project" value="TreeGrafter"/>
</dbReference>
<dbReference type="SUPFAM" id="SSF52540">
    <property type="entry name" value="P-loop containing nucleoside triphosphate hydrolases"/>
    <property type="match status" value="2"/>
</dbReference>
<dbReference type="AlphaFoldDB" id="A0A2A7DB16"/>
<dbReference type="GO" id="GO:0004386">
    <property type="term" value="F:helicase activity"/>
    <property type="evidence" value="ECO:0007669"/>
    <property type="project" value="UniProtKB-KW"/>
</dbReference>
<dbReference type="GO" id="GO:0016818">
    <property type="term" value="F:hydrolase activity, acting on acid anhydrides, in phosphorus-containing anhydrides"/>
    <property type="evidence" value="ECO:0007669"/>
    <property type="project" value="InterPro"/>
</dbReference>
<dbReference type="EMBL" id="NVLX01000011">
    <property type="protein sequence ID" value="PDZ17119.1"/>
    <property type="molecule type" value="Genomic_DNA"/>
</dbReference>
<keyword evidence="2" id="KW-0378">Hydrolase</keyword>
<keyword evidence="2" id="KW-0547">Nucleotide-binding</keyword>
<dbReference type="Gene3D" id="3.40.50.300">
    <property type="entry name" value="P-loop containing nucleotide triphosphate hydrolases"/>
    <property type="match status" value="2"/>
</dbReference>
<dbReference type="PANTHER" id="PTHR47396:SF1">
    <property type="entry name" value="ATP-DEPENDENT HELICASE IRC3-RELATED"/>
    <property type="match status" value="1"/>
</dbReference>
<accession>A0A2A7DB16</accession>
<sequence>MERKKFKFVKPKAVTTVEKDPESIFRELQIPNIKGLWSQQADILREYYGDFKKHTDVAIELPTGTGKTLIGLLIAEYRRRCHQERVLYLCPTKQLAKQVHSKAKEYGLPASLLIGPQNKYSEEEYGNYVTSKSVGITTYSAIFNTNPFKMDDANTILLDDAHSAENYISSLWTVEIKRKENKEVFESIIELFKEDISDYNYTRIMSGDNEYYKPIYDLIPYPKYIEKLPQLIELLEANITECGNAKHAWSKINQNLEACQMFFSWGEINIRPLVPPTKTHSAFSDAKQRIYMSATLGEGGELERISGVRKISKIPVPKGWDKYSNGRRLILFPNRIFNPEDTLKVAFGAIRNQERALVLCPDSRTAQFFISKMKEELPEYTIVDSSDIEDSLDPFSSREKVVLVLTNRYDGIDLSGDICRLQIVFGMPEATNLQEGFLWNRLNANAVLSELVKTRITQALGRCTRSNDDYANVIMLDPNLLKFCSRRENLIGFHPEIQAEIEFGLSNSEQIGSVEEMINFMSDFITDKEYFSDINDAITEIREDYEKRTKDEVQKLTLNVENEIDFIYAMWKMEMDRALEKAKLILEKLSGGKELDGYRAWWYYIAGNTAYLAKRIIPTDPNLDSNYYSSALRMSNGISWMADLIHTVPVETDVPRIDPYLTTQIDNIEMVLSDLGLLGVMFERDMKTFLDLINNNEAKKFEQGLKLLGGILGFEAILPKGDTAPDGVWCLRDKFFGFEAKTEEDEGNPVYSDACRQTDGHKKWIRENVPFPEGAKVDAVMISHKSMIRKDALPQSRDLFHINTSNIRDLALKTTSVLRGIRSVLAKDKGPNLFHKEHIGNVIIAEKLTYRDIEEFLKTKPLDELVQYK</sequence>
<comment type="caution">
    <text evidence="2">The sequence shown here is derived from an EMBL/GenBank/DDBJ whole genome shotgun (WGS) entry which is preliminary data.</text>
</comment>
<dbReference type="InterPro" id="IPR050742">
    <property type="entry name" value="Helicase_Restrict-Modif_Enz"/>
</dbReference>
<dbReference type="InterPro" id="IPR027417">
    <property type="entry name" value="P-loop_NTPase"/>
</dbReference>
<dbReference type="Pfam" id="PF04851">
    <property type="entry name" value="ResIII"/>
    <property type="match status" value="1"/>
</dbReference>